<dbReference type="GeneID" id="63720564"/>
<dbReference type="Pfam" id="PF00587">
    <property type="entry name" value="tRNA-synt_2b"/>
    <property type="match status" value="1"/>
</dbReference>
<dbReference type="SUPFAM" id="SSF52954">
    <property type="entry name" value="Class II aaRS ABD-related"/>
    <property type="match status" value="1"/>
</dbReference>
<sequence>MPPTPRPASWAQLRLSNRMCGRGFSHSAQNCAIRTRSVLSKLWVPAGGLPGAEGESGHDKLIRAGFLRQAHSGVFQLLPLGLRVQQKIEALLDLHMQRIGASRLSLSTISSEKLWRRSGRLDNVSPELFRFADRKKMSLILSPTHEEEITSLLAGTIKSYKDLPLRLYQSTRKYRDEIRPRHGLLRAREFTMKDLYTFDTTVDSAIGTYQEVSAAYRAFFADLKLGILVAEASSGDMGGDCSHEYHLVNPLGEDVVASCGGCGYTANDEVAMARPLPRGAHAASRDVSAANVRVWRGITKCRETLVNAWYTQHANDSQEADINVHAIKEVVPELDLSIGEPLSALMEACKTDAEALSTPIRVINVVDYRLAHSFDALRGQLPVVPTDLDAFPVFQSSMMESSSGQALNIRPLTDGDECPRCEKGTLQLHRALELGHTFYLGTRYSKPLELSVTLPSAPGGASPVQMGCYGIGVSRIFGAVAEHKVDSRGLNWPRAIAPFEVVVIPTSAVTSEAINFFDTLVGQSPTCDLVLDDRRETFGWKMRDAEMIGYPVAVVLGKAWRERGICEVQCRSLAIKDEVAVDQLPTYLPELLSRL</sequence>
<dbReference type="InterPro" id="IPR006195">
    <property type="entry name" value="aa-tRNA-synth_II"/>
</dbReference>
<dbReference type="InParanoid" id="A0A151GFW4"/>
<comment type="caution">
    <text evidence="11">The sequence shown here is derived from an EMBL/GenBank/DDBJ whole genome shotgun (WGS) entry which is preliminary data.</text>
</comment>
<dbReference type="Proteomes" id="UP000076580">
    <property type="component" value="Chromosome 03"/>
</dbReference>
<dbReference type="GO" id="GO:0006433">
    <property type="term" value="P:prolyl-tRNA aminoacylation"/>
    <property type="evidence" value="ECO:0007669"/>
    <property type="project" value="InterPro"/>
</dbReference>
<dbReference type="InterPro" id="IPR045864">
    <property type="entry name" value="aa-tRNA-synth_II/BPL/LPL"/>
</dbReference>
<dbReference type="PROSITE" id="PS50862">
    <property type="entry name" value="AA_TRNA_LIGASE_II"/>
    <property type="match status" value="1"/>
</dbReference>
<evidence type="ECO:0000256" key="5">
    <source>
        <dbReference type="ARBA" id="ARBA00022840"/>
    </source>
</evidence>
<dbReference type="GO" id="GO:0005739">
    <property type="term" value="C:mitochondrion"/>
    <property type="evidence" value="ECO:0007669"/>
    <property type="project" value="TreeGrafter"/>
</dbReference>
<reference evidence="11 12" key="1">
    <citation type="journal article" date="2016" name="Sci. Rep.">
        <title>Insights into Adaptations to a Near-Obligate Nematode Endoparasitic Lifestyle from the Finished Genome of Drechmeria coniospora.</title>
        <authorList>
            <person name="Zhang L."/>
            <person name="Zhou Z."/>
            <person name="Guo Q."/>
            <person name="Fokkens L."/>
            <person name="Miskei M."/>
            <person name="Pocsi I."/>
            <person name="Zhang W."/>
            <person name="Chen M."/>
            <person name="Wang L."/>
            <person name="Sun Y."/>
            <person name="Donzelli B.G."/>
            <person name="Gibson D.M."/>
            <person name="Nelson D.R."/>
            <person name="Luo J.G."/>
            <person name="Rep M."/>
            <person name="Liu H."/>
            <person name="Yang S."/>
            <person name="Wang J."/>
            <person name="Krasnoff S.B."/>
            <person name="Xu Y."/>
            <person name="Molnar I."/>
            <person name="Lin M."/>
        </authorList>
    </citation>
    <scope>NUCLEOTIDE SEQUENCE [LARGE SCALE GENOMIC DNA]</scope>
    <source>
        <strain evidence="11 12">ARSEF 6962</strain>
    </source>
</reference>
<evidence type="ECO:0000256" key="8">
    <source>
        <dbReference type="ARBA" id="ARBA00029731"/>
    </source>
</evidence>
<dbReference type="GO" id="GO:0005524">
    <property type="term" value="F:ATP binding"/>
    <property type="evidence" value="ECO:0007669"/>
    <property type="project" value="UniProtKB-KW"/>
</dbReference>
<dbReference type="InterPro" id="IPR002316">
    <property type="entry name" value="Pro-tRNA-ligase_IIa"/>
</dbReference>
<keyword evidence="5" id="KW-0067">ATP-binding</keyword>
<evidence type="ECO:0000256" key="1">
    <source>
        <dbReference type="ARBA" id="ARBA00008226"/>
    </source>
</evidence>
<dbReference type="SUPFAM" id="SSF55681">
    <property type="entry name" value="Class II aaRS and biotin synthetases"/>
    <property type="match status" value="2"/>
</dbReference>
<name>A0A151GFW4_DRECN</name>
<dbReference type="InterPro" id="IPR004154">
    <property type="entry name" value="Anticodon-bd"/>
</dbReference>
<comment type="catalytic activity">
    <reaction evidence="9">
        <text>tRNA(Pro) + L-proline + ATP = L-prolyl-tRNA(Pro) + AMP + diphosphate</text>
        <dbReference type="Rhea" id="RHEA:14305"/>
        <dbReference type="Rhea" id="RHEA-COMP:9700"/>
        <dbReference type="Rhea" id="RHEA-COMP:9702"/>
        <dbReference type="ChEBI" id="CHEBI:30616"/>
        <dbReference type="ChEBI" id="CHEBI:33019"/>
        <dbReference type="ChEBI" id="CHEBI:60039"/>
        <dbReference type="ChEBI" id="CHEBI:78442"/>
        <dbReference type="ChEBI" id="CHEBI:78532"/>
        <dbReference type="ChEBI" id="CHEBI:456215"/>
        <dbReference type="EC" id="6.1.1.15"/>
    </reaction>
</comment>
<gene>
    <name evidence="11" type="ORF">DCS_07921</name>
</gene>
<organism evidence="11 12">
    <name type="scientific">Drechmeria coniospora</name>
    <name type="common">Nematophagous fungus</name>
    <name type="synonym">Meria coniospora</name>
    <dbReference type="NCBI Taxonomy" id="98403"/>
    <lineage>
        <taxon>Eukaryota</taxon>
        <taxon>Fungi</taxon>
        <taxon>Dikarya</taxon>
        <taxon>Ascomycota</taxon>
        <taxon>Pezizomycotina</taxon>
        <taxon>Sordariomycetes</taxon>
        <taxon>Hypocreomycetidae</taxon>
        <taxon>Hypocreales</taxon>
        <taxon>Ophiocordycipitaceae</taxon>
        <taxon>Drechmeria</taxon>
    </lineage>
</organism>
<accession>A0A151GFW4</accession>
<dbReference type="InterPro" id="IPR002314">
    <property type="entry name" value="aa-tRNA-synt_IIb"/>
</dbReference>
<dbReference type="FunCoup" id="A0A151GFW4">
    <property type="interactions" value="390"/>
</dbReference>
<dbReference type="GO" id="GO:0004827">
    <property type="term" value="F:proline-tRNA ligase activity"/>
    <property type="evidence" value="ECO:0007669"/>
    <property type="project" value="UniProtKB-EC"/>
</dbReference>
<keyword evidence="4" id="KW-0547">Nucleotide-binding</keyword>
<dbReference type="PANTHER" id="PTHR42753:SF2">
    <property type="entry name" value="PROLINE--TRNA LIGASE"/>
    <property type="match status" value="1"/>
</dbReference>
<evidence type="ECO:0000256" key="2">
    <source>
        <dbReference type="ARBA" id="ARBA00012831"/>
    </source>
</evidence>
<keyword evidence="12" id="KW-1185">Reference proteome</keyword>
<evidence type="ECO:0000313" key="11">
    <source>
        <dbReference type="EMBL" id="KYK55956.1"/>
    </source>
</evidence>
<comment type="similarity">
    <text evidence="1">Belongs to the class-II aminoacyl-tRNA synthetase family.</text>
</comment>
<dbReference type="STRING" id="98403.A0A151GFW4"/>
<dbReference type="InterPro" id="IPR004500">
    <property type="entry name" value="Pro-tRNA-synth_IIa_bac-type"/>
</dbReference>
<evidence type="ECO:0000256" key="4">
    <source>
        <dbReference type="ARBA" id="ARBA00022741"/>
    </source>
</evidence>
<protein>
    <recommendedName>
        <fullName evidence="2">proline--tRNA ligase</fullName>
        <ecNumber evidence="2">6.1.1.15</ecNumber>
    </recommendedName>
    <alternativeName>
        <fullName evidence="8">Prolyl-tRNA synthetase</fullName>
    </alternativeName>
</protein>
<dbReference type="Pfam" id="PF03129">
    <property type="entry name" value="HGTP_anticodon"/>
    <property type="match status" value="1"/>
</dbReference>
<keyword evidence="3" id="KW-0436">Ligase</keyword>
<proteinExistence type="inferred from homology"/>
<dbReference type="EC" id="6.1.1.15" evidence="2"/>
<dbReference type="NCBIfam" id="TIGR00409">
    <property type="entry name" value="proS_fam_II"/>
    <property type="match status" value="1"/>
</dbReference>
<feature type="domain" description="Aminoacyl-transfer RNA synthetases class-II family profile" evidence="10">
    <location>
        <begin position="68"/>
        <end position="493"/>
    </location>
</feature>
<evidence type="ECO:0000256" key="7">
    <source>
        <dbReference type="ARBA" id="ARBA00023146"/>
    </source>
</evidence>
<evidence type="ECO:0000256" key="3">
    <source>
        <dbReference type="ARBA" id="ARBA00022598"/>
    </source>
</evidence>
<dbReference type="InterPro" id="IPR036621">
    <property type="entry name" value="Anticodon-bd_dom_sf"/>
</dbReference>
<dbReference type="Gene3D" id="3.40.50.800">
    <property type="entry name" value="Anticodon-binding domain"/>
    <property type="match status" value="1"/>
</dbReference>
<evidence type="ECO:0000313" key="12">
    <source>
        <dbReference type="Proteomes" id="UP000076580"/>
    </source>
</evidence>
<keyword evidence="6" id="KW-0648">Protein biosynthesis</keyword>
<dbReference type="PRINTS" id="PR01046">
    <property type="entry name" value="TRNASYNTHPRO"/>
</dbReference>
<dbReference type="PANTHER" id="PTHR42753">
    <property type="entry name" value="MITOCHONDRIAL RIBOSOME PROTEIN L39/PROLYL-TRNA LIGASE FAMILY MEMBER"/>
    <property type="match status" value="1"/>
</dbReference>
<evidence type="ECO:0000256" key="6">
    <source>
        <dbReference type="ARBA" id="ARBA00022917"/>
    </source>
</evidence>
<dbReference type="RefSeq" id="XP_040655308.1">
    <property type="nucleotide sequence ID" value="XM_040805204.1"/>
</dbReference>
<dbReference type="Gene3D" id="3.30.930.10">
    <property type="entry name" value="Bira Bifunctional Protein, Domain 2"/>
    <property type="match status" value="2"/>
</dbReference>
<keyword evidence="7" id="KW-0030">Aminoacyl-tRNA synthetase</keyword>
<dbReference type="AlphaFoldDB" id="A0A151GFW4"/>
<dbReference type="EMBL" id="LAYC01000003">
    <property type="protein sequence ID" value="KYK55956.1"/>
    <property type="molecule type" value="Genomic_DNA"/>
</dbReference>
<dbReference type="InterPro" id="IPR050062">
    <property type="entry name" value="Pro-tRNA_synthetase"/>
</dbReference>
<evidence type="ECO:0000259" key="10">
    <source>
        <dbReference type="PROSITE" id="PS50862"/>
    </source>
</evidence>
<evidence type="ECO:0000256" key="9">
    <source>
        <dbReference type="ARBA" id="ARBA00047671"/>
    </source>
</evidence>